<name>A0ACB8SVP1_9AGAM</name>
<sequence>MATCVCPALHQQDPTQLMPPAMAKPIPQRRTPHERPHAHQTRSTPPSPAAGSVRDEHPAEASRAILTRRHLSRHDFADPVCV</sequence>
<dbReference type="EMBL" id="MU277220">
    <property type="protein sequence ID" value="KAI0060262.1"/>
    <property type="molecule type" value="Genomic_DNA"/>
</dbReference>
<evidence type="ECO:0000313" key="2">
    <source>
        <dbReference type="Proteomes" id="UP000814140"/>
    </source>
</evidence>
<comment type="caution">
    <text evidence="1">The sequence shown here is derived from an EMBL/GenBank/DDBJ whole genome shotgun (WGS) entry which is preliminary data.</text>
</comment>
<accession>A0ACB8SVP1</accession>
<organism evidence="1 2">
    <name type="scientific">Artomyces pyxidatus</name>
    <dbReference type="NCBI Taxonomy" id="48021"/>
    <lineage>
        <taxon>Eukaryota</taxon>
        <taxon>Fungi</taxon>
        <taxon>Dikarya</taxon>
        <taxon>Basidiomycota</taxon>
        <taxon>Agaricomycotina</taxon>
        <taxon>Agaricomycetes</taxon>
        <taxon>Russulales</taxon>
        <taxon>Auriscalpiaceae</taxon>
        <taxon>Artomyces</taxon>
    </lineage>
</organism>
<reference evidence="1" key="1">
    <citation type="submission" date="2021-03" db="EMBL/GenBank/DDBJ databases">
        <authorList>
            <consortium name="DOE Joint Genome Institute"/>
            <person name="Ahrendt S."/>
            <person name="Looney B.P."/>
            <person name="Miyauchi S."/>
            <person name="Morin E."/>
            <person name="Drula E."/>
            <person name="Courty P.E."/>
            <person name="Chicoki N."/>
            <person name="Fauchery L."/>
            <person name="Kohler A."/>
            <person name="Kuo A."/>
            <person name="Labutti K."/>
            <person name="Pangilinan J."/>
            <person name="Lipzen A."/>
            <person name="Riley R."/>
            <person name="Andreopoulos W."/>
            <person name="He G."/>
            <person name="Johnson J."/>
            <person name="Barry K.W."/>
            <person name="Grigoriev I.V."/>
            <person name="Nagy L."/>
            <person name="Hibbett D."/>
            <person name="Henrissat B."/>
            <person name="Matheny P.B."/>
            <person name="Labbe J."/>
            <person name="Martin F."/>
        </authorList>
    </citation>
    <scope>NUCLEOTIDE SEQUENCE</scope>
    <source>
        <strain evidence="1">HHB10654</strain>
    </source>
</reference>
<keyword evidence="2" id="KW-1185">Reference proteome</keyword>
<gene>
    <name evidence="1" type="ORF">BV25DRAFT_1917881</name>
</gene>
<dbReference type="Proteomes" id="UP000814140">
    <property type="component" value="Unassembled WGS sequence"/>
</dbReference>
<reference evidence="1" key="2">
    <citation type="journal article" date="2022" name="New Phytol.">
        <title>Evolutionary transition to the ectomycorrhizal habit in the genomes of a hyperdiverse lineage of mushroom-forming fungi.</title>
        <authorList>
            <person name="Looney B."/>
            <person name="Miyauchi S."/>
            <person name="Morin E."/>
            <person name="Drula E."/>
            <person name="Courty P.E."/>
            <person name="Kohler A."/>
            <person name="Kuo A."/>
            <person name="LaButti K."/>
            <person name="Pangilinan J."/>
            <person name="Lipzen A."/>
            <person name="Riley R."/>
            <person name="Andreopoulos W."/>
            <person name="He G."/>
            <person name="Johnson J."/>
            <person name="Nolan M."/>
            <person name="Tritt A."/>
            <person name="Barry K.W."/>
            <person name="Grigoriev I.V."/>
            <person name="Nagy L.G."/>
            <person name="Hibbett D."/>
            <person name="Henrissat B."/>
            <person name="Matheny P.B."/>
            <person name="Labbe J."/>
            <person name="Martin F.M."/>
        </authorList>
    </citation>
    <scope>NUCLEOTIDE SEQUENCE</scope>
    <source>
        <strain evidence="1">HHB10654</strain>
    </source>
</reference>
<evidence type="ECO:0000313" key="1">
    <source>
        <dbReference type="EMBL" id="KAI0060262.1"/>
    </source>
</evidence>
<protein>
    <submittedName>
        <fullName evidence="1">Uncharacterized protein</fullName>
    </submittedName>
</protein>
<proteinExistence type="predicted"/>